<protein>
    <submittedName>
        <fullName evidence="1">Uncharacterized protein</fullName>
    </submittedName>
</protein>
<proteinExistence type="predicted"/>
<dbReference type="EMBL" id="CM004400">
    <property type="protein sequence ID" value="OAY31793.1"/>
    <property type="molecule type" value="Genomic_DNA"/>
</dbReference>
<organism evidence="1">
    <name type="scientific">Manihot esculenta</name>
    <name type="common">Cassava</name>
    <name type="synonym">Jatropha manihot</name>
    <dbReference type="NCBI Taxonomy" id="3983"/>
    <lineage>
        <taxon>Eukaryota</taxon>
        <taxon>Viridiplantae</taxon>
        <taxon>Streptophyta</taxon>
        <taxon>Embryophyta</taxon>
        <taxon>Tracheophyta</taxon>
        <taxon>Spermatophyta</taxon>
        <taxon>Magnoliopsida</taxon>
        <taxon>eudicotyledons</taxon>
        <taxon>Gunneridae</taxon>
        <taxon>Pentapetalae</taxon>
        <taxon>rosids</taxon>
        <taxon>fabids</taxon>
        <taxon>Malpighiales</taxon>
        <taxon>Euphorbiaceae</taxon>
        <taxon>Crotonoideae</taxon>
        <taxon>Manihoteae</taxon>
        <taxon>Manihot</taxon>
    </lineage>
</organism>
<sequence length="33" mass="4097">MHILINSKIARIFPRDYSFISSFLFLYGRYIWQ</sequence>
<dbReference type="AlphaFoldDB" id="A0A2C9ULR2"/>
<evidence type="ECO:0000313" key="1">
    <source>
        <dbReference type="EMBL" id="OAY31793.1"/>
    </source>
</evidence>
<gene>
    <name evidence="1" type="ORF">MANES_14G140900</name>
</gene>
<reference evidence="1" key="1">
    <citation type="submission" date="2016-02" db="EMBL/GenBank/DDBJ databases">
        <title>WGS assembly of Manihot esculenta.</title>
        <authorList>
            <person name="Bredeson J.V."/>
            <person name="Prochnik S.E."/>
            <person name="Lyons J.B."/>
            <person name="Schmutz J."/>
            <person name="Grimwood J."/>
            <person name="Vrebalov J."/>
            <person name="Bart R.S."/>
            <person name="Amuge T."/>
            <person name="Ferguson M.E."/>
            <person name="Green R."/>
            <person name="Putnam N."/>
            <person name="Stites J."/>
            <person name="Rounsley S."/>
            <person name="Rokhsar D.S."/>
        </authorList>
    </citation>
    <scope>NUCLEOTIDE SEQUENCE [LARGE SCALE GENOMIC DNA]</scope>
    <source>
        <tissue evidence="1">Leaf</tissue>
    </source>
</reference>
<name>A0A2C9ULR2_MANES</name>
<accession>A0A2C9ULR2</accession>